<comment type="similarity">
    <text evidence="2">Belongs to the EMC6 family.</text>
</comment>
<keyword evidence="7 8" id="KW-0472">Membrane</keyword>
<keyword evidence="5" id="KW-0256">Endoplasmic reticulum</keyword>
<proteinExistence type="inferred from homology"/>
<dbReference type="InterPro" id="IPR029008">
    <property type="entry name" value="EMC6-like"/>
</dbReference>
<feature type="transmembrane region" description="Helical" evidence="8">
    <location>
        <begin position="21"/>
        <end position="40"/>
    </location>
</feature>
<accession>A0ABR2VKV7</accession>
<feature type="transmembrane region" description="Helical" evidence="8">
    <location>
        <begin position="46"/>
        <end position="67"/>
    </location>
</feature>
<dbReference type="EMBL" id="JASJQH010010162">
    <property type="protein sequence ID" value="KAK9674653.1"/>
    <property type="molecule type" value="Genomic_DNA"/>
</dbReference>
<comment type="caution">
    <text evidence="9">The sequence shown here is derived from an EMBL/GenBank/DDBJ whole genome shotgun (WGS) entry which is preliminary data.</text>
</comment>
<comment type="subcellular location">
    <subcellularLocation>
        <location evidence="1">Endoplasmic reticulum membrane</location>
        <topology evidence="1">Multi-pass membrane protein</topology>
    </subcellularLocation>
</comment>
<dbReference type="PANTHER" id="PTHR20994">
    <property type="entry name" value="ER MEMBRANE PROTEIN COMPLEX SUBUNIT 6"/>
    <property type="match status" value="1"/>
</dbReference>
<evidence type="ECO:0000256" key="1">
    <source>
        <dbReference type="ARBA" id="ARBA00004477"/>
    </source>
</evidence>
<evidence type="ECO:0000256" key="4">
    <source>
        <dbReference type="ARBA" id="ARBA00022692"/>
    </source>
</evidence>
<sequence>MASETTHYVEPFVAMNTRSLTYCRSGISAVTGSAAGILGLTGYTGFVFYLVTAFISSGFIWALMTDFKPEIYFKKSRDVWIEGVSGGLFSYVLFWTLMYGIVHVYE</sequence>
<dbReference type="Pfam" id="PF07019">
    <property type="entry name" value="EMC6"/>
    <property type="match status" value="1"/>
</dbReference>
<evidence type="ECO:0000256" key="7">
    <source>
        <dbReference type="ARBA" id="ARBA00023136"/>
    </source>
</evidence>
<dbReference type="Proteomes" id="UP001479436">
    <property type="component" value="Unassembled WGS sequence"/>
</dbReference>
<evidence type="ECO:0000313" key="10">
    <source>
        <dbReference type="Proteomes" id="UP001479436"/>
    </source>
</evidence>
<evidence type="ECO:0000256" key="8">
    <source>
        <dbReference type="SAM" id="Phobius"/>
    </source>
</evidence>
<dbReference type="PANTHER" id="PTHR20994:SF0">
    <property type="entry name" value="ER MEMBRANE PROTEIN COMPLEX SUBUNIT 6"/>
    <property type="match status" value="1"/>
</dbReference>
<keyword evidence="10" id="KW-1185">Reference proteome</keyword>
<evidence type="ECO:0000256" key="2">
    <source>
        <dbReference type="ARBA" id="ARBA00009436"/>
    </source>
</evidence>
<dbReference type="InterPro" id="IPR008504">
    <property type="entry name" value="Emc6"/>
</dbReference>
<reference evidence="9 10" key="1">
    <citation type="submission" date="2023-04" db="EMBL/GenBank/DDBJ databases">
        <title>Genome of Basidiobolus ranarum AG-B5.</title>
        <authorList>
            <person name="Stajich J.E."/>
            <person name="Carter-House D."/>
            <person name="Gryganskyi A."/>
        </authorList>
    </citation>
    <scope>NUCLEOTIDE SEQUENCE [LARGE SCALE GENOMIC DNA]</scope>
    <source>
        <strain evidence="9 10">AG-B5</strain>
    </source>
</reference>
<keyword evidence="6 8" id="KW-1133">Transmembrane helix</keyword>
<evidence type="ECO:0000256" key="5">
    <source>
        <dbReference type="ARBA" id="ARBA00022824"/>
    </source>
</evidence>
<organism evidence="9 10">
    <name type="scientific">Basidiobolus ranarum</name>
    <dbReference type="NCBI Taxonomy" id="34480"/>
    <lineage>
        <taxon>Eukaryota</taxon>
        <taxon>Fungi</taxon>
        <taxon>Fungi incertae sedis</taxon>
        <taxon>Zoopagomycota</taxon>
        <taxon>Entomophthoromycotina</taxon>
        <taxon>Basidiobolomycetes</taxon>
        <taxon>Basidiobolales</taxon>
        <taxon>Basidiobolaceae</taxon>
        <taxon>Basidiobolus</taxon>
    </lineage>
</organism>
<gene>
    <name evidence="9" type="ORF">K7432_017045</name>
</gene>
<name>A0ABR2VKV7_9FUNG</name>
<evidence type="ECO:0000256" key="3">
    <source>
        <dbReference type="ARBA" id="ARBA00020827"/>
    </source>
</evidence>
<evidence type="ECO:0000313" key="9">
    <source>
        <dbReference type="EMBL" id="KAK9674653.1"/>
    </source>
</evidence>
<feature type="transmembrane region" description="Helical" evidence="8">
    <location>
        <begin position="79"/>
        <end position="102"/>
    </location>
</feature>
<keyword evidence="4 8" id="KW-0812">Transmembrane</keyword>
<protein>
    <recommendedName>
        <fullName evidence="3">ER membrane protein complex subunit 6</fullName>
    </recommendedName>
</protein>
<evidence type="ECO:0000256" key="6">
    <source>
        <dbReference type="ARBA" id="ARBA00022989"/>
    </source>
</evidence>